<dbReference type="EMBL" id="CADCUM010000059">
    <property type="protein sequence ID" value="CAA9376257.1"/>
    <property type="molecule type" value="Genomic_DNA"/>
</dbReference>
<name>A0A6J4N7C0_9ACTN</name>
<reference evidence="1" key="1">
    <citation type="submission" date="2020-02" db="EMBL/GenBank/DDBJ databases">
        <authorList>
            <person name="Meier V. D."/>
        </authorList>
    </citation>
    <scope>NUCLEOTIDE SEQUENCE</scope>
    <source>
        <strain evidence="1">AVDCRST_MAG32</strain>
    </source>
</reference>
<sequence>MDEQRAAETEAVRRRRDRTVRGLVELMERRRELRGVHPMADHLAESLGWMV</sequence>
<evidence type="ECO:0000313" key="1">
    <source>
        <dbReference type="EMBL" id="CAA9376257.1"/>
    </source>
</evidence>
<proteinExistence type="predicted"/>
<gene>
    <name evidence="1" type="ORF">AVDCRST_MAG32-1221</name>
</gene>
<protein>
    <submittedName>
        <fullName evidence="1">Uncharacterized protein</fullName>
    </submittedName>
</protein>
<dbReference type="AlphaFoldDB" id="A0A6J4N7C0"/>
<organism evidence="1">
    <name type="scientific">uncultured Nocardioides sp</name>
    <dbReference type="NCBI Taxonomy" id="198441"/>
    <lineage>
        <taxon>Bacteria</taxon>
        <taxon>Bacillati</taxon>
        <taxon>Actinomycetota</taxon>
        <taxon>Actinomycetes</taxon>
        <taxon>Propionibacteriales</taxon>
        <taxon>Nocardioidaceae</taxon>
        <taxon>Nocardioides</taxon>
        <taxon>environmental samples</taxon>
    </lineage>
</organism>
<accession>A0A6J4N7C0</accession>